<gene>
    <name evidence="2" type="ORF">Fot_18747</name>
</gene>
<evidence type="ECO:0000313" key="2">
    <source>
        <dbReference type="EMBL" id="KAL2537356.1"/>
    </source>
</evidence>
<dbReference type="Proteomes" id="UP001604277">
    <property type="component" value="Unassembled WGS sequence"/>
</dbReference>
<feature type="region of interest" description="Disordered" evidence="1">
    <location>
        <begin position="1"/>
        <end position="54"/>
    </location>
</feature>
<feature type="compositionally biased region" description="Basic and acidic residues" evidence="1">
    <location>
        <begin position="13"/>
        <end position="54"/>
    </location>
</feature>
<dbReference type="AlphaFoldDB" id="A0ABD1VJ23"/>
<organism evidence="2 3">
    <name type="scientific">Forsythia ovata</name>
    <dbReference type="NCBI Taxonomy" id="205694"/>
    <lineage>
        <taxon>Eukaryota</taxon>
        <taxon>Viridiplantae</taxon>
        <taxon>Streptophyta</taxon>
        <taxon>Embryophyta</taxon>
        <taxon>Tracheophyta</taxon>
        <taxon>Spermatophyta</taxon>
        <taxon>Magnoliopsida</taxon>
        <taxon>eudicotyledons</taxon>
        <taxon>Gunneridae</taxon>
        <taxon>Pentapetalae</taxon>
        <taxon>asterids</taxon>
        <taxon>lamiids</taxon>
        <taxon>Lamiales</taxon>
        <taxon>Oleaceae</taxon>
        <taxon>Forsythieae</taxon>
        <taxon>Forsythia</taxon>
    </lineage>
</organism>
<feature type="region of interest" description="Disordered" evidence="1">
    <location>
        <begin position="74"/>
        <end position="134"/>
    </location>
</feature>
<name>A0ABD1VJ23_9LAMI</name>
<reference evidence="3" key="1">
    <citation type="submission" date="2024-07" db="EMBL/GenBank/DDBJ databases">
        <title>Two chromosome-level genome assemblies of Korean endemic species Abeliophyllum distichum and Forsythia ovata (Oleaceae).</title>
        <authorList>
            <person name="Jang H."/>
        </authorList>
    </citation>
    <scope>NUCLEOTIDE SEQUENCE [LARGE SCALE GENOMIC DNA]</scope>
</reference>
<dbReference type="PANTHER" id="PTHR31008">
    <property type="entry name" value="COP1-INTERACTING PROTEIN-RELATED"/>
    <property type="match status" value="1"/>
</dbReference>
<keyword evidence="3" id="KW-1185">Reference proteome</keyword>
<feature type="compositionally biased region" description="Polar residues" evidence="1">
    <location>
        <begin position="91"/>
        <end position="109"/>
    </location>
</feature>
<dbReference type="EMBL" id="JBFOLJ010000005">
    <property type="protein sequence ID" value="KAL2537356.1"/>
    <property type="molecule type" value="Genomic_DNA"/>
</dbReference>
<accession>A0ABD1VJ23</accession>
<evidence type="ECO:0000313" key="3">
    <source>
        <dbReference type="Proteomes" id="UP001604277"/>
    </source>
</evidence>
<dbReference type="PANTHER" id="PTHR31008:SF5">
    <property type="entry name" value="EXPRESSED PROTEIN"/>
    <property type="match status" value="1"/>
</dbReference>
<proteinExistence type="predicted"/>
<protein>
    <submittedName>
        <fullName evidence="2">Neurofilament medium polypeptide-like</fullName>
    </submittedName>
</protein>
<sequence>MMETKSVNYRNVVPDKSKSDKFPHEQRGGQYNHYKEKRAEKLRGETTRKQVEKEKQFRAMQHILDSRKVEMASPIVSQAGKVNNIKKVQKPQKNLSQSTNPKSESTNSGVMKKAVSKSSSLPATRKLWPSAPLP</sequence>
<evidence type="ECO:0000256" key="1">
    <source>
        <dbReference type="SAM" id="MobiDB-lite"/>
    </source>
</evidence>
<comment type="caution">
    <text evidence="2">The sequence shown here is derived from an EMBL/GenBank/DDBJ whole genome shotgun (WGS) entry which is preliminary data.</text>
</comment>